<dbReference type="GO" id="GO:0016747">
    <property type="term" value="F:acyltransferase activity, transferring groups other than amino-acyl groups"/>
    <property type="evidence" value="ECO:0007669"/>
    <property type="project" value="InterPro"/>
</dbReference>
<reference evidence="3" key="2">
    <citation type="submission" date="2023-03" db="EMBL/GenBank/DDBJ databases">
        <title>Parabacteroides distasonis, a bacteria resistant against UC.</title>
        <authorList>
            <person name="Dai W."/>
        </authorList>
    </citation>
    <scope>NUCLEOTIDE SEQUENCE</scope>
    <source>
        <strain evidence="3">F1-28</strain>
    </source>
</reference>
<keyword evidence="2" id="KW-0378">Hydrolase</keyword>
<dbReference type="Pfam" id="PF04007">
    <property type="entry name" value="DUF354"/>
    <property type="match status" value="1"/>
</dbReference>
<dbReference type="EMBL" id="VOHW01000004">
    <property type="protein sequence ID" value="TWV62271.1"/>
    <property type="molecule type" value="Genomic_DNA"/>
</dbReference>
<dbReference type="PANTHER" id="PTHR43328">
    <property type="entry name" value="ACETYLTRANSFERASE-RELATED"/>
    <property type="match status" value="1"/>
</dbReference>
<dbReference type="Proteomes" id="UP001221009">
    <property type="component" value="Chromosome"/>
</dbReference>
<organism evidence="2 4">
    <name type="scientific">Parabacteroides distasonis</name>
    <dbReference type="NCBI Taxonomy" id="823"/>
    <lineage>
        <taxon>Bacteria</taxon>
        <taxon>Pseudomonadati</taxon>
        <taxon>Bacteroidota</taxon>
        <taxon>Bacteroidia</taxon>
        <taxon>Bacteroidales</taxon>
        <taxon>Tannerellaceae</taxon>
        <taxon>Parabacteroides</taxon>
    </lineage>
</organism>
<evidence type="ECO:0000313" key="3">
    <source>
        <dbReference type="EMBL" id="WET65879.1"/>
    </source>
</evidence>
<dbReference type="InterPro" id="IPR007152">
    <property type="entry name" value="DUF354"/>
</dbReference>
<evidence type="ECO:0000259" key="1">
    <source>
        <dbReference type="PROSITE" id="PS51186"/>
    </source>
</evidence>
<dbReference type="InterPro" id="IPR000182">
    <property type="entry name" value="GNAT_dom"/>
</dbReference>
<dbReference type="Gene3D" id="3.40.630.30">
    <property type="match status" value="1"/>
</dbReference>
<evidence type="ECO:0000313" key="2">
    <source>
        <dbReference type="EMBL" id="TWV62271.1"/>
    </source>
</evidence>
<feature type="domain" description="N-acetyltransferase" evidence="1">
    <location>
        <begin position="335"/>
        <end position="486"/>
    </location>
</feature>
<gene>
    <name evidence="2" type="ORF">FSA05_09260</name>
    <name evidence="3" type="ORF">P2T59_07790</name>
</gene>
<dbReference type="RefSeq" id="WP_005868118.1">
    <property type="nucleotide sequence ID" value="NZ_CAXSKO010000010.1"/>
</dbReference>
<dbReference type="Proteomes" id="UP000315827">
    <property type="component" value="Unassembled WGS sequence"/>
</dbReference>
<dbReference type="Gene3D" id="3.40.50.2000">
    <property type="entry name" value="Glycogen Phosphorylase B"/>
    <property type="match status" value="1"/>
</dbReference>
<dbReference type="Pfam" id="PF13302">
    <property type="entry name" value="Acetyltransf_3"/>
    <property type="match status" value="1"/>
</dbReference>
<dbReference type="Gene3D" id="3.40.50.11190">
    <property type="match status" value="1"/>
</dbReference>
<evidence type="ECO:0000313" key="4">
    <source>
        <dbReference type="Proteomes" id="UP000315827"/>
    </source>
</evidence>
<dbReference type="PANTHER" id="PTHR43328:SF1">
    <property type="entry name" value="N-ACETYLTRANSFERASE DOMAIN-CONTAINING PROTEIN"/>
    <property type="match status" value="1"/>
</dbReference>
<name>A0A174RUK7_PARDI</name>
<dbReference type="SUPFAM" id="SSF55729">
    <property type="entry name" value="Acyl-CoA N-acyltransferases (Nat)"/>
    <property type="match status" value="1"/>
</dbReference>
<dbReference type="EMBL" id="CP120353">
    <property type="protein sequence ID" value="WET65879.1"/>
    <property type="molecule type" value="Genomic_DNA"/>
</dbReference>
<dbReference type="AlphaFoldDB" id="A0A174RUK7"/>
<sequence length="486" mass="56042">MRVLILTEGYSHTGYGHISRCTAIAQVFRERNANVTFIVNGDESVKNLVQSYPLFVFNWLENTERLLEYLSQDDIIVIDSYLAGKGLYTEIRQRVKVAAYLDDFNRLEYPEGIIINGTVGAELIPYKRNFGQHYLLGKDFVILREAFKDLCGHREIREKVKTVLITFGGSDPLNLTPKILEKLTNCYANLRKIVILGPAFSHKAEIERMADDNTVIYRNVEAEVMRDLMLAADFAISAAGQTINELAITGLPSVIFKVAENQGNNIAGWKNIGFVDEFIDATKDWHIDDLDKIILKFENSEYRREIFCRGISQIDGKGAHRIMKAVIRMFYEMNMDMRLAKEEDLLPLFELTNDRMVRQNSFSTHAISLDEHRNWFYATLKNRARRLFVFYEKEKLIGQVRFDIEENNSAVISISIGANYRGFGLAPCLLEKALRHFHDRERQISKIYAYVKTENMASRYAFIRAGFKDCVSDNKHALKYCYVYGN</sequence>
<dbReference type="GO" id="GO:0016787">
    <property type="term" value="F:hydrolase activity"/>
    <property type="evidence" value="ECO:0007669"/>
    <property type="project" value="UniProtKB-KW"/>
</dbReference>
<reference evidence="2 4" key="1">
    <citation type="submission" date="2019-07" db="EMBL/GenBank/DDBJ databases">
        <title>Genome sequencing of Parabacteroides distasonis iSURF_7.</title>
        <authorList>
            <person name="Degefu H.N."/>
            <person name="Ruoff K.L."/>
            <person name="Price C.E."/>
            <person name="Valls R.A."/>
            <person name="O'Toole G.A."/>
        </authorList>
    </citation>
    <scope>NUCLEOTIDE SEQUENCE [LARGE SCALE GENOMIC DNA]</scope>
    <source>
        <strain evidence="2 4">CFPLTA003_1B</strain>
    </source>
</reference>
<dbReference type="InterPro" id="IPR016181">
    <property type="entry name" value="Acyl_CoA_acyltransferase"/>
</dbReference>
<proteinExistence type="predicted"/>
<dbReference type="PROSITE" id="PS51186">
    <property type="entry name" value="GNAT"/>
    <property type="match status" value="1"/>
</dbReference>
<protein>
    <submittedName>
        <fullName evidence="3">Bifunctional UDP-2,4-diacetamido-2,4,6-trideoxy-beta-L-altropyranose hydrolase/GNAT family N-acetyltransferase</fullName>
    </submittedName>
    <submittedName>
        <fullName evidence="2">UDP-2,4-diacetamido-2,4, 6-trideoxy-beta-L-altropyranose hydrolase</fullName>
    </submittedName>
</protein>
<accession>A0A174RUK7</accession>
<dbReference type="SUPFAM" id="SSF53756">
    <property type="entry name" value="UDP-Glycosyltransferase/glycogen phosphorylase"/>
    <property type="match status" value="1"/>
</dbReference>